<protein>
    <submittedName>
        <fullName evidence="2">Uncharacterized protein</fullName>
    </submittedName>
</protein>
<proteinExistence type="predicted"/>
<keyword evidence="1" id="KW-0732">Signal</keyword>
<feature type="chain" id="PRO_5046572285" evidence="1">
    <location>
        <begin position="29"/>
        <end position="877"/>
    </location>
</feature>
<keyword evidence="3" id="KW-1185">Reference proteome</keyword>
<evidence type="ECO:0000256" key="1">
    <source>
        <dbReference type="SAM" id="SignalP"/>
    </source>
</evidence>
<gene>
    <name evidence="2" type="ORF">PEVE_00042239</name>
</gene>
<dbReference type="EMBL" id="CALNXI010000821">
    <property type="protein sequence ID" value="CAH3141605.1"/>
    <property type="molecule type" value="Genomic_DNA"/>
</dbReference>
<organism evidence="2 3">
    <name type="scientific">Porites evermanni</name>
    <dbReference type="NCBI Taxonomy" id="104178"/>
    <lineage>
        <taxon>Eukaryota</taxon>
        <taxon>Metazoa</taxon>
        <taxon>Cnidaria</taxon>
        <taxon>Anthozoa</taxon>
        <taxon>Hexacorallia</taxon>
        <taxon>Scleractinia</taxon>
        <taxon>Fungiina</taxon>
        <taxon>Poritidae</taxon>
        <taxon>Porites</taxon>
    </lineage>
</organism>
<dbReference type="Proteomes" id="UP001159427">
    <property type="component" value="Unassembled WGS sequence"/>
</dbReference>
<sequence>MGLPSSFCTSMFLAVTFLSPLFVRFTLGHKPSFISFSFCDDFTGAYSFTIDVDGSYYSSLRSNVFHPDRKSATFRGNGPRTYEHNLGAKIFQNNVNFISVSQSSGEICIEALVVDTIIIVDQPTIFKATCTSRDRANPIRPCKELNSHVQPVPICPEALTTLLKDKQVIPRDAQIEKTGPQDFKVPEYNTINDLGQASSAIVDGLTDLSRKVLKSVANNFKKVAGTTLEEIGKTLGTFSNFLKAMGPVASIFSGILSIVTTFLTPNPWDEMAKYLEKEFDEVHRRLSHIQSDIADLKRVVQHENKVCGIGRKLEAIRYSLRRYKKMIKGLSRNKVCGANYLLNRTEVKDFMEQYKEQYVDDSLLDLYGVEYGEVLEASSLLKPLMRAYCLTDPNKVQKFMEDISNYAYAGSLAHDAFESLKCRQEGRRDCEDQRDEEKEEKHEWMMKVYNFLTKANAIKEAASNPAYGLQLDLKHDLNSTIYKHLEEAGSYSNRWDLYYSRDLLYAVDNQITNKLDDINDWPEACMVNLDEKAIAVYVAQLKENVTDYANADYVPWDLPTGIELRYTNHHVRTGKHGYKKKYFNDGDAKFSCSHVTYACDVSFWRDPTRDMPHPNGYVISFLFSPRSYHIKGYMDDFKSFPYFEEIERKDVTPEMVVKRIPIYVFHLTYKYWKEKISLYAGHQLAYEELYSTLTNNNLVKGIKKASPFAQTSYLEGFHSVLNHFTPKMIAYFYVGMYCRCLYFKLFELHVVYFHFHFNLQGNIKHRNADHEEQSKVTYPKFKNGEAVVRNARVSHNYDFTRFMHSLSPVHQNQANKRKEDSTYRVGVKDDIVDKRNWERVFSTNSFDVTFDAVPSWFEGLKIVAEADLKFCLSDCDL</sequence>
<name>A0ABN8PDI3_9CNID</name>
<feature type="non-terminal residue" evidence="2">
    <location>
        <position position="877"/>
    </location>
</feature>
<feature type="signal peptide" evidence="1">
    <location>
        <begin position="1"/>
        <end position="28"/>
    </location>
</feature>
<accession>A0ABN8PDI3</accession>
<evidence type="ECO:0000313" key="3">
    <source>
        <dbReference type="Proteomes" id="UP001159427"/>
    </source>
</evidence>
<reference evidence="2 3" key="1">
    <citation type="submission" date="2022-05" db="EMBL/GenBank/DDBJ databases">
        <authorList>
            <consortium name="Genoscope - CEA"/>
            <person name="William W."/>
        </authorList>
    </citation>
    <scope>NUCLEOTIDE SEQUENCE [LARGE SCALE GENOMIC DNA]</scope>
</reference>
<evidence type="ECO:0000313" key="2">
    <source>
        <dbReference type="EMBL" id="CAH3141605.1"/>
    </source>
</evidence>
<comment type="caution">
    <text evidence="2">The sequence shown here is derived from an EMBL/GenBank/DDBJ whole genome shotgun (WGS) entry which is preliminary data.</text>
</comment>